<dbReference type="RefSeq" id="WP_301812704.1">
    <property type="nucleotide sequence ID" value="NZ_JAUJZH010000016.1"/>
</dbReference>
<accession>A0ABT8S7Y1</accession>
<gene>
    <name evidence="8" type="ORF">Q2T77_21740</name>
</gene>
<evidence type="ECO:0000313" key="9">
    <source>
        <dbReference type="Proteomes" id="UP001169027"/>
    </source>
</evidence>
<dbReference type="PANTHER" id="PTHR43124:SF3">
    <property type="entry name" value="CHLORAMPHENICOL EFFLUX PUMP RV0191"/>
    <property type="match status" value="1"/>
</dbReference>
<keyword evidence="4 6" id="KW-1133">Transmembrane helix</keyword>
<organism evidence="8 9">
    <name type="scientific">Variovorax ginsengisoli</name>
    <dbReference type="NCBI Taxonomy" id="363844"/>
    <lineage>
        <taxon>Bacteria</taxon>
        <taxon>Pseudomonadati</taxon>
        <taxon>Pseudomonadota</taxon>
        <taxon>Betaproteobacteria</taxon>
        <taxon>Burkholderiales</taxon>
        <taxon>Comamonadaceae</taxon>
        <taxon>Variovorax</taxon>
    </lineage>
</organism>
<dbReference type="InterPro" id="IPR020846">
    <property type="entry name" value="MFS_dom"/>
</dbReference>
<keyword evidence="5 6" id="KW-0472">Membrane</keyword>
<dbReference type="PANTHER" id="PTHR43124">
    <property type="entry name" value="PURINE EFFLUX PUMP PBUE"/>
    <property type="match status" value="1"/>
</dbReference>
<feature type="transmembrane region" description="Helical" evidence="6">
    <location>
        <begin position="364"/>
        <end position="384"/>
    </location>
</feature>
<feature type="transmembrane region" description="Helical" evidence="6">
    <location>
        <begin position="300"/>
        <end position="318"/>
    </location>
</feature>
<evidence type="ECO:0000256" key="1">
    <source>
        <dbReference type="ARBA" id="ARBA00004651"/>
    </source>
</evidence>
<evidence type="ECO:0000256" key="2">
    <source>
        <dbReference type="ARBA" id="ARBA00022475"/>
    </source>
</evidence>
<feature type="transmembrane region" description="Helical" evidence="6">
    <location>
        <begin position="169"/>
        <end position="188"/>
    </location>
</feature>
<feature type="transmembrane region" description="Helical" evidence="6">
    <location>
        <begin position="51"/>
        <end position="74"/>
    </location>
</feature>
<dbReference type="PROSITE" id="PS50850">
    <property type="entry name" value="MFS"/>
    <property type="match status" value="1"/>
</dbReference>
<feature type="domain" description="Major facilitator superfamily (MFS) profile" evidence="7">
    <location>
        <begin position="17"/>
        <end position="387"/>
    </location>
</feature>
<evidence type="ECO:0000256" key="3">
    <source>
        <dbReference type="ARBA" id="ARBA00022692"/>
    </source>
</evidence>
<feature type="transmembrane region" description="Helical" evidence="6">
    <location>
        <begin position="83"/>
        <end position="102"/>
    </location>
</feature>
<comment type="caution">
    <text evidence="8">The sequence shown here is derived from an EMBL/GenBank/DDBJ whole genome shotgun (WGS) entry which is preliminary data.</text>
</comment>
<keyword evidence="3 6" id="KW-0812">Transmembrane</keyword>
<feature type="transmembrane region" description="Helical" evidence="6">
    <location>
        <begin position="208"/>
        <end position="230"/>
    </location>
</feature>
<feature type="transmembrane region" description="Helical" evidence="6">
    <location>
        <begin position="141"/>
        <end position="163"/>
    </location>
</feature>
<dbReference type="Gene3D" id="1.20.1250.20">
    <property type="entry name" value="MFS general substrate transporter like domains"/>
    <property type="match status" value="1"/>
</dbReference>
<dbReference type="EMBL" id="JAUKVY010000016">
    <property type="protein sequence ID" value="MDO1534920.1"/>
    <property type="molecule type" value="Genomic_DNA"/>
</dbReference>
<proteinExistence type="predicted"/>
<dbReference type="InterPro" id="IPR011701">
    <property type="entry name" value="MFS"/>
</dbReference>
<evidence type="ECO:0000259" key="7">
    <source>
        <dbReference type="PROSITE" id="PS50850"/>
    </source>
</evidence>
<keyword evidence="9" id="KW-1185">Reference proteome</keyword>
<keyword evidence="2" id="KW-1003">Cell membrane</keyword>
<evidence type="ECO:0000256" key="6">
    <source>
        <dbReference type="SAM" id="Phobius"/>
    </source>
</evidence>
<name>A0ABT8S7Y1_9BURK</name>
<protein>
    <submittedName>
        <fullName evidence="8">MFS transporter</fullName>
    </submittedName>
</protein>
<evidence type="ECO:0000256" key="4">
    <source>
        <dbReference type="ARBA" id="ARBA00022989"/>
    </source>
</evidence>
<evidence type="ECO:0000256" key="5">
    <source>
        <dbReference type="ARBA" id="ARBA00023136"/>
    </source>
</evidence>
<sequence length="398" mass="41264">MIHIASDRGASALPIVALLALAMTGFLALLTETIPAGMLSQISQGMNVSEALAGQFVTLYAIGSLVAAIPLIVLTRGWKRRPLLLAALSGLLVFNTVTAVTSDYAIALIARCLAGMAGGLIWGMLVGYVRRMVPPELKGRALALASIGAPLALSLGVPAGSFLGSLLGWRSTFGLISVLTLGVMILVLRRVPDQSGQEPDKRLPIRAVLATPGVRPVLGVLILWILAHSILYTYIVPFLAPAGLSDRADLVLLVFGLSSLAGIWITGLLIDRNLRLLVLTSLGFFALASLALGIGGKEIATIYLAVIVWGVTFGGSAAQLQTATADAAGSGADVAQSILVTVWNIAIAAGAIIGGVLLETVGVASFAWVLFALLDAAVLITWASREHGFPGITRKVPT</sequence>
<dbReference type="Pfam" id="PF07690">
    <property type="entry name" value="MFS_1"/>
    <property type="match status" value="1"/>
</dbReference>
<dbReference type="Proteomes" id="UP001169027">
    <property type="component" value="Unassembled WGS sequence"/>
</dbReference>
<feature type="transmembrane region" description="Helical" evidence="6">
    <location>
        <begin position="276"/>
        <end position="294"/>
    </location>
</feature>
<feature type="transmembrane region" description="Helical" evidence="6">
    <location>
        <begin position="250"/>
        <end position="269"/>
    </location>
</feature>
<dbReference type="CDD" id="cd17324">
    <property type="entry name" value="MFS_NepI_like"/>
    <property type="match status" value="1"/>
</dbReference>
<comment type="subcellular location">
    <subcellularLocation>
        <location evidence="1">Cell membrane</location>
        <topology evidence="1">Multi-pass membrane protein</topology>
    </subcellularLocation>
</comment>
<evidence type="ECO:0000313" key="8">
    <source>
        <dbReference type="EMBL" id="MDO1534920.1"/>
    </source>
</evidence>
<dbReference type="InterPro" id="IPR036259">
    <property type="entry name" value="MFS_trans_sf"/>
</dbReference>
<feature type="transmembrane region" description="Helical" evidence="6">
    <location>
        <begin position="338"/>
        <end position="358"/>
    </location>
</feature>
<dbReference type="InterPro" id="IPR050189">
    <property type="entry name" value="MFS_Efflux_Transporters"/>
</dbReference>
<dbReference type="SUPFAM" id="SSF103473">
    <property type="entry name" value="MFS general substrate transporter"/>
    <property type="match status" value="1"/>
</dbReference>
<feature type="transmembrane region" description="Helical" evidence="6">
    <location>
        <begin position="108"/>
        <end position="129"/>
    </location>
</feature>
<reference evidence="8" key="1">
    <citation type="submission" date="2023-06" db="EMBL/GenBank/DDBJ databases">
        <authorList>
            <person name="Jiang Y."/>
            <person name="Liu Q."/>
        </authorList>
    </citation>
    <scope>NUCLEOTIDE SEQUENCE</scope>
    <source>
        <strain evidence="8">CGMCC 1.12090</strain>
    </source>
</reference>
<feature type="transmembrane region" description="Helical" evidence="6">
    <location>
        <begin position="12"/>
        <end position="31"/>
    </location>
</feature>